<gene>
    <name evidence="1" type="ORF">VIA_003671</name>
</gene>
<reference evidence="1 2" key="1">
    <citation type="submission" date="2009-10" db="EMBL/GenBank/DDBJ databases">
        <authorList>
            <consortium name="Los Alamos National Laboratory (LANL)"/>
            <consortium name="National Microbial Pathogen Data Resource (NMPDR)"/>
            <person name="Munk A.C."/>
            <person name="Chertkov O."/>
            <person name="Tapia R."/>
            <person name="Green L."/>
            <person name="Rogers Y."/>
            <person name="Detter J.C."/>
            <person name="Bruce D."/>
            <person name="Brettin T.S."/>
            <person name="Colwell R.R."/>
            <person name="Huq A."/>
            <person name="Grim C.J."/>
            <person name="Hasan N.A."/>
            <person name="Bartels D."/>
            <person name="Vonstein V."/>
        </authorList>
    </citation>
    <scope>NUCLEOTIDE SEQUENCE [LARGE SCALE GENOMIC DNA]</scope>
    <source>
        <strain evidence="1 2">CIP 102891</strain>
    </source>
</reference>
<protein>
    <submittedName>
        <fullName evidence="1">Uncharacterized protein</fullName>
    </submittedName>
</protein>
<evidence type="ECO:0000313" key="1">
    <source>
        <dbReference type="EMBL" id="EEX93024.1"/>
    </source>
</evidence>
<evidence type="ECO:0000313" key="2">
    <source>
        <dbReference type="Proteomes" id="UP000003515"/>
    </source>
</evidence>
<accession>A0ABP2GY01</accession>
<sequence length="38" mass="4502">MQAWQTIRLSDVIATAYTMTNVTKYELCDIATRDHVWR</sequence>
<organism evidence="1 2">
    <name type="scientific">Vibrio orientalis CIP 102891 = ATCC 33934</name>
    <dbReference type="NCBI Taxonomy" id="675816"/>
    <lineage>
        <taxon>Bacteria</taxon>
        <taxon>Pseudomonadati</taxon>
        <taxon>Pseudomonadota</taxon>
        <taxon>Gammaproteobacteria</taxon>
        <taxon>Vibrionales</taxon>
        <taxon>Vibrionaceae</taxon>
        <taxon>Vibrio</taxon>
        <taxon>Vibrio oreintalis group</taxon>
    </lineage>
</organism>
<dbReference type="Proteomes" id="UP000003515">
    <property type="component" value="Unassembled WGS sequence"/>
</dbReference>
<proteinExistence type="predicted"/>
<comment type="caution">
    <text evidence="1">The sequence shown here is derived from an EMBL/GenBank/DDBJ whole genome shotgun (WGS) entry which is preliminary data.</text>
</comment>
<keyword evidence="2" id="KW-1185">Reference proteome</keyword>
<name>A0ABP2GY01_VIBOR</name>
<dbReference type="EMBL" id="ACZV01000005">
    <property type="protein sequence ID" value="EEX93024.1"/>
    <property type="molecule type" value="Genomic_DNA"/>
</dbReference>